<dbReference type="Proteomes" id="UP000199666">
    <property type="component" value="Unassembled WGS sequence"/>
</dbReference>
<sequence length="67" mass="7544">MMNADVLGTTRIVESKQRTIEMIEKEKDWSNTGFALNDIKFQTAASLVMLMNKFVTSSDLDELNSQG</sequence>
<keyword evidence="2" id="KW-1185">Reference proteome</keyword>
<evidence type="ECO:0000313" key="2">
    <source>
        <dbReference type="Proteomes" id="UP000199666"/>
    </source>
</evidence>
<name>A0A1I3A8H5_9SPHI</name>
<gene>
    <name evidence="1" type="ORF">SAMN04489864_11384</name>
</gene>
<reference evidence="1 2" key="1">
    <citation type="submission" date="2016-10" db="EMBL/GenBank/DDBJ databases">
        <authorList>
            <person name="de Groot N.N."/>
        </authorList>
    </citation>
    <scope>NUCLEOTIDE SEQUENCE [LARGE SCALE GENOMIC DNA]</scope>
    <source>
        <strain evidence="1 2">DSM 18684</strain>
    </source>
</reference>
<dbReference type="AlphaFoldDB" id="A0A1I3A8H5"/>
<organism evidence="1 2">
    <name type="scientific">Pedobacter insulae</name>
    <dbReference type="NCBI Taxonomy" id="414048"/>
    <lineage>
        <taxon>Bacteria</taxon>
        <taxon>Pseudomonadati</taxon>
        <taxon>Bacteroidota</taxon>
        <taxon>Sphingobacteriia</taxon>
        <taxon>Sphingobacteriales</taxon>
        <taxon>Sphingobacteriaceae</taxon>
        <taxon>Pedobacter</taxon>
    </lineage>
</organism>
<protein>
    <submittedName>
        <fullName evidence="1">Uncharacterized protein</fullName>
    </submittedName>
</protein>
<evidence type="ECO:0000313" key="1">
    <source>
        <dbReference type="EMBL" id="SFH46407.1"/>
    </source>
</evidence>
<proteinExistence type="predicted"/>
<dbReference type="RefSeq" id="WP_090997615.1">
    <property type="nucleotide sequence ID" value="NZ_FOPP01000013.1"/>
</dbReference>
<accession>A0A1I3A8H5</accession>
<dbReference type="EMBL" id="FOPP01000013">
    <property type="protein sequence ID" value="SFH46407.1"/>
    <property type="molecule type" value="Genomic_DNA"/>
</dbReference>